<dbReference type="InterPro" id="IPR045851">
    <property type="entry name" value="AMP-bd_C_sf"/>
</dbReference>
<dbReference type="Gene3D" id="3.30.559.10">
    <property type="entry name" value="Chloramphenicol acetyltransferase-like domain"/>
    <property type="match status" value="1"/>
</dbReference>
<dbReference type="PROSITE" id="PS00455">
    <property type="entry name" value="AMP_BINDING"/>
    <property type="match status" value="1"/>
</dbReference>
<evidence type="ECO:0000313" key="6">
    <source>
        <dbReference type="Proteomes" id="UP001165498"/>
    </source>
</evidence>
<dbReference type="Pfam" id="PF18563">
    <property type="entry name" value="TubC_N"/>
    <property type="match status" value="1"/>
</dbReference>
<keyword evidence="3" id="KW-0597">Phosphoprotein</keyword>
<dbReference type="InterPro" id="IPR020845">
    <property type="entry name" value="AMP-binding_CS"/>
</dbReference>
<dbReference type="PANTHER" id="PTHR45527">
    <property type="entry name" value="NONRIBOSOMAL PEPTIDE SYNTHETASE"/>
    <property type="match status" value="1"/>
</dbReference>
<dbReference type="SUPFAM" id="SSF47336">
    <property type="entry name" value="ACP-like"/>
    <property type="match status" value="1"/>
</dbReference>
<dbReference type="Proteomes" id="UP001165498">
    <property type="component" value="Unassembled WGS sequence"/>
</dbReference>
<dbReference type="InterPro" id="IPR023213">
    <property type="entry name" value="CAT-like_dom_sf"/>
</dbReference>
<evidence type="ECO:0000256" key="2">
    <source>
        <dbReference type="ARBA" id="ARBA00022450"/>
    </source>
</evidence>
<keyword evidence="2" id="KW-0596">Phosphopantetheine</keyword>
<dbReference type="Gene3D" id="3.30.300.30">
    <property type="match status" value="1"/>
</dbReference>
<dbReference type="InterPro" id="IPR036736">
    <property type="entry name" value="ACP-like_sf"/>
</dbReference>
<dbReference type="PROSITE" id="PS50075">
    <property type="entry name" value="CARRIER"/>
    <property type="match status" value="1"/>
</dbReference>
<dbReference type="Pfam" id="PF13193">
    <property type="entry name" value="AMP-binding_C"/>
    <property type="match status" value="1"/>
</dbReference>
<dbReference type="EMBL" id="JANFQO010000002">
    <property type="protein sequence ID" value="MCQ4163606.1"/>
    <property type="molecule type" value="Genomic_DNA"/>
</dbReference>
<dbReference type="SMART" id="SM00823">
    <property type="entry name" value="PKS_PP"/>
    <property type="match status" value="1"/>
</dbReference>
<dbReference type="InterPro" id="IPR020806">
    <property type="entry name" value="PKS_PP-bd"/>
</dbReference>
<dbReference type="PROSITE" id="PS00012">
    <property type="entry name" value="PHOSPHOPANTETHEINE"/>
    <property type="match status" value="1"/>
</dbReference>
<keyword evidence="6" id="KW-1185">Reference proteome</keyword>
<dbReference type="Pfam" id="PF00668">
    <property type="entry name" value="Condensation"/>
    <property type="match status" value="1"/>
</dbReference>
<dbReference type="InterPro" id="IPR029058">
    <property type="entry name" value="AB_hydrolase_fold"/>
</dbReference>
<dbReference type="PANTHER" id="PTHR45527:SF1">
    <property type="entry name" value="FATTY ACID SYNTHASE"/>
    <property type="match status" value="1"/>
</dbReference>
<accession>A0ABT1QM46</accession>
<dbReference type="Pfam" id="PF00550">
    <property type="entry name" value="PP-binding"/>
    <property type="match status" value="1"/>
</dbReference>
<dbReference type="NCBIfam" id="TIGR01733">
    <property type="entry name" value="AA-adenyl-dom"/>
    <property type="match status" value="1"/>
</dbReference>
<gene>
    <name evidence="5" type="ORF">NM961_02665</name>
</gene>
<sequence length="1134" mass="122036">MDARSLVAQALEAGVALYLQDGRLAFKARKGEFPEALKAAIRAHKGAIEQHLAALQDEDASAAATPPLRALGLERARLSFAQERLWALDRLGGGSSHYNLPFAIELRGDCRADLLEAAIRRIVQRHAALRTNFFDDGSAPYQQAGDAARFVLERVDHLAALAPAQREQELAARIEAEAAHVFDLRHDLLLRASLLRLAPDRHVLLVNMHHIASDGWSIGLLIAELNHLYSAAVRGEAEPLDALPLHYADYAEWQREVLAGAALQGQLDYWLAHLRGVPPLHALRTDHPRPPVFSFRGAAVESSLDKALTGRLQALARRGNATLFMLLQAAFAALLARHSGSRDIVFGTPVANREHPGIAALIGCFINVLVLRCDVADELDFDGLLAQVRQRFIDAMAQQQLPFEVLVEHAQPPRSLAHAPLFQVALVFQNNQTGEFELPGLTARALEPQVRSTKYDLTLVAKETGEGLRLSWEYASDLFEAATIRRLAANFERLLQAVLAAPHTPLAQLDCLDTDERRQLLQWGRGAVPAADDGASVVRCFEAQAAAAPERTALVFQDETLSYAALNARANRIAHWLAAQGAGAESLVAVCLERSADLVAALLGVLKAGAAYLPLDPHYPPARLQHMLQDSGARHAITARAQLPLLPSQDLELLCLDAAGAQETLAAQPAVDRAAAPAPQDLAYVIYTSGSTGLPKGVQIEHASMAAFLRAVRAVPGFGAGDSLLAVTPVSFDIHVLELFLPLVSGGSVVLCTREDAADGARLAALLRQHRIRVMQATPATWRLLLAADWQGEAELTVLCGGEALDRALADQLLPRVAALWNMYGPTEATVWASCARVGAGAQPVRIGAPLAHAQLHVLNAHGALQPLGAVGEIAIGGAAVARGYLGRDELTRERFVAVPALDGARCYRSGDLGYWTADGELVCLGRSDGQVKIRGFRIELGEIEQQLLQLDGIAQAVVAGDGEGDERRLVGYVVSAAGRDETDLAARLRRELARQLPEYMIPTLFVVLDELPLTPNGKVDRKALVAPAATAAAYVAPASATEHAVAAVLAELLRSEPVSVEGDFFALGGHSLLGARLVTLLNQRLGCSLSLKDVFEQRTARGLALHIDYLNLLHAQQHAPSPQDAALQEEMEW</sequence>
<proteinExistence type="predicted"/>
<reference evidence="5" key="1">
    <citation type="submission" date="2022-07" db="EMBL/GenBank/DDBJ databases">
        <title>Tahibacter sp., a new gammaproteobacterium isolated from the silt sample collected at pig farm.</title>
        <authorList>
            <person name="Chen H."/>
        </authorList>
    </citation>
    <scope>NUCLEOTIDE SEQUENCE</scope>
    <source>
        <strain evidence="5">P2K</strain>
    </source>
</reference>
<dbReference type="InterPro" id="IPR006162">
    <property type="entry name" value="Ppantetheine_attach_site"/>
</dbReference>
<evidence type="ECO:0000256" key="3">
    <source>
        <dbReference type="ARBA" id="ARBA00022553"/>
    </source>
</evidence>
<dbReference type="Gene3D" id="3.40.50.980">
    <property type="match status" value="2"/>
</dbReference>
<dbReference type="Gene3D" id="1.10.10.1830">
    <property type="entry name" value="Non-ribosomal peptide synthase, adenylation domain"/>
    <property type="match status" value="1"/>
</dbReference>
<dbReference type="Gene3D" id="3.40.50.1820">
    <property type="entry name" value="alpha/beta hydrolase"/>
    <property type="match status" value="1"/>
</dbReference>
<comment type="cofactor">
    <cofactor evidence="1">
        <name>pantetheine 4'-phosphate</name>
        <dbReference type="ChEBI" id="CHEBI:47942"/>
    </cofactor>
</comment>
<dbReference type="SUPFAM" id="SSF56801">
    <property type="entry name" value="Acetyl-CoA synthetase-like"/>
    <property type="match status" value="1"/>
</dbReference>
<dbReference type="CDD" id="cd19531">
    <property type="entry name" value="LCL_NRPS-like"/>
    <property type="match status" value="1"/>
</dbReference>
<dbReference type="Pfam" id="PF00501">
    <property type="entry name" value="AMP-binding"/>
    <property type="match status" value="1"/>
</dbReference>
<evidence type="ECO:0000259" key="4">
    <source>
        <dbReference type="PROSITE" id="PS50075"/>
    </source>
</evidence>
<dbReference type="SUPFAM" id="SSF52777">
    <property type="entry name" value="CoA-dependent acyltransferases"/>
    <property type="match status" value="2"/>
</dbReference>
<protein>
    <submittedName>
        <fullName evidence="5">Amino acid adenylation domain-containing protein</fullName>
    </submittedName>
</protein>
<dbReference type="InterPro" id="IPR025110">
    <property type="entry name" value="AMP-bd_C"/>
</dbReference>
<evidence type="ECO:0000313" key="5">
    <source>
        <dbReference type="EMBL" id="MCQ4163606.1"/>
    </source>
</evidence>
<dbReference type="RefSeq" id="WP_255910981.1">
    <property type="nucleotide sequence ID" value="NZ_JANFQO010000002.1"/>
</dbReference>
<dbReference type="InterPro" id="IPR041464">
    <property type="entry name" value="TubC_N"/>
</dbReference>
<dbReference type="Gene3D" id="2.30.38.10">
    <property type="entry name" value="Luciferase, Domain 3"/>
    <property type="match status" value="1"/>
</dbReference>
<comment type="caution">
    <text evidence="5">The sequence shown here is derived from an EMBL/GenBank/DDBJ whole genome shotgun (WGS) entry which is preliminary data.</text>
</comment>
<feature type="domain" description="Carrier" evidence="4">
    <location>
        <begin position="1037"/>
        <end position="1112"/>
    </location>
</feature>
<evidence type="ECO:0000256" key="1">
    <source>
        <dbReference type="ARBA" id="ARBA00001957"/>
    </source>
</evidence>
<dbReference type="InterPro" id="IPR001242">
    <property type="entry name" value="Condensation_dom"/>
</dbReference>
<dbReference type="InterPro" id="IPR000873">
    <property type="entry name" value="AMP-dep_synth/lig_dom"/>
</dbReference>
<name>A0ABT1QM46_9GAMM</name>
<dbReference type="InterPro" id="IPR010071">
    <property type="entry name" value="AA_adenyl_dom"/>
</dbReference>
<organism evidence="5 6">
    <name type="scientific">Tahibacter harae</name>
    <dbReference type="NCBI Taxonomy" id="2963937"/>
    <lineage>
        <taxon>Bacteria</taxon>
        <taxon>Pseudomonadati</taxon>
        <taxon>Pseudomonadota</taxon>
        <taxon>Gammaproteobacteria</taxon>
        <taxon>Lysobacterales</taxon>
        <taxon>Rhodanobacteraceae</taxon>
        <taxon>Tahibacter</taxon>
    </lineage>
</organism>
<dbReference type="InterPro" id="IPR009081">
    <property type="entry name" value="PP-bd_ACP"/>
</dbReference>
<dbReference type="Gene3D" id="3.30.559.30">
    <property type="entry name" value="Nonribosomal peptide synthetase, condensation domain"/>
    <property type="match status" value="1"/>
</dbReference>
<dbReference type="InterPro" id="IPR044894">
    <property type="entry name" value="TubC_N_sf"/>
</dbReference>